<dbReference type="CDD" id="cd17546">
    <property type="entry name" value="REC_hyHK_CKI1_RcsC-like"/>
    <property type="match status" value="1"/>
</dbReference>
<evidence type="ECO:0000313" key="8">
    <source>
        <dbReference type="Proteomes" id="UP000008311"/>
    </source>
</evidence>
<evidence type="ECO:0000256" key="2">
    <source>
        <dbReference type="ARBA" id="ARBA00012438"/>
    </source>
</evidence>
<evidence type="ECO:0000313" key="7">
    <source>
        <dbReference type="EMBL" id="EEF33246.1"/>
    </source>
</evidence>
<dbReference type="SMART" id="SM00448">
    <property type="entry name" value="REC"/>
    <property type="match status" value="1"/>
</dbReference>
<evidence type="ECO:0000256" key="5">
    <source>
        <dbReference type="SAM" id="MobiDB-lite"/>
    </source>
</evidence>
<feature type="domain" description="Response regulatory" evidence="6">
    <location>
        <begin position="223"/>
        <end position="353"/>
    </location>
</feature>
<keyword evidence="3 4" id="KW-0597">Phosphoprotein</keyword>
<dbReference type="eggNOG" id="KOG0519">
    <property type="taxonomic scope" value="Eukaryota"/>
</dbReference>
<evidence type="ECO:0000256" key="4">
    <source>
        <dbReference type="PROSITE-ProRule" id="PRU00169"/>
    </source>
</evidence>
<evidence type="ECO:0000256" key="1">
    <source>
        <dbReference type="ARBA" id="ARBA00000085"/>
    </source>
</evidence>
<feature type="compositionally biased region" description="Basic and acidic residues" evidence="5">
    <location>
        <begin position="177"/>
        <end position="195"/>
    </location>
</feature>
<dbReference type="PANTHER" id="PTHR43719">
    <property type="entry name" value="TWO-COMPONENT HISTIDINE KINASE"/>
    <property type="match status" value="1"/>
</dbReference>
<dbReference type="PANTHER" id="PTHR43719:SF75">
    <property type="entry name" value="HISTIDINE KINASE CKI1"/>
    <property type="match status" value="1"/>
</dbReference>
<dbReference type="SUPFAM" id="SSF52172">
    <property type="entry name" value="CheY-like"/>
    <property type="match status" value="1"/>
</dbReference>
<keyword evidence="7" id="KW-0418">Kinase</keyword>
<name>B9ST14_RICCO</name>
<evidence type="ECO:0000256" key="3">
    <source>
        <dbReference type="ARBA" id="ARBA00022553"/>
    </source>
</evidence>
<dbReference type="Pfam" id="PF00072">
    <property type="entry name" value="Response_reg"/>
    <property type="match status" value="1"/>
</dbReference>
<comment type="catalytic activity">
    <reaction evidence="1">
        <text>ATP + protein L-histidine = ADP + protein N-phospho-L-histidine.</text>
        <dbReference type="EC" id="2.7.13.3"/>
    </reaction>
</comment>
<keyword evidence="8" id="KW-1185">Reference proteome</keyword>
<dbReference type="InParanoid" id="B9ST14"/>
<dbReference type="GO" id="GO:0004673">
    <property type="term" value="F:protein histidine kinase activity"/>
    <property type="evidence" value="ECO:0007669"/>
    <property type="project" value="UniProtKB-EC"/>
</dbReference>
<feature type="modified residue" description="4-aspartylphosphate" evidence="4">
    <location>
        <position position="286"/>
    </location>
</feature>
<feature type="region of interest" description="Disordered" evidence="5">
    <location>
        <begin position="177"/>
        <end position="199"/>
    </location>
</feature>
<reference evidence="8" key="1">
    <citation type="journal article" date="2010" name="Nat. Biotechnol.">
        <title>Draft genome sequence of the oilseed species Ricinus communis.</title>
        <authorList>
            <person name="Chan A.P."/>
            <person name="Crabtree J."/>
            <person name="Zhao Q."/>
            <person name="Lorenzi H."/>
            <person name="Orvis J."/>
            <person name="Puiu D."/>
            <person name="Melake-Berhan A."/>
            <person name="Jones K.M."/>
            <person name="Redman J."/>
            <person name="Chen G."/>
            <person name="Cahoon E.B."/>
            <person name="Gedil M."/>
            <person name="Stanke M."/>
            <person name="Haas B.J."/>
            <person name="Wortman J.R."/>
            <person name="Fraser-Liggett C.M."/>
            <person name="Ravel J."/>
            <person name="Rabinowicz P.D."/>
        </authorList>
    </citation>
    <scope>NUCLEOTIDE SEQUENCE [LARGE SCALE GENOMIC DNA]</scope>
    <source>
        <strain evidence="8">cv. Hale</strain>
    </source>
</reference>
<gene>
    <name evidence="7" type="ORF">RCOM_0353300</name>
</gene>
<accession>B9ST14</accession>
<dbReference type="InterPro" id="IPR050956">
    <property type="entry name" value="2C_system_His_kinase"/>
</dbReference>
<dbReference type="EC" id="2.7.13.3" evidence="2"/>
<dbReference type="Gene3D" id="3.40.50.2300">
    <property type="match status" value="1"/>
</dbReference>
<dbReference type="InterPro" id="IPR011006">
    <property type="entry name" value="CheY-like_superfamily"/>
</dbReference>
<dbReference type="PROSITE" id="PS50110">
    <property type="entry name" value="RESPONSE_REGULATORY"/>
    <property type="match status" value="1"/>
</dbReference>
<proteinExistence type="predicted"/>
<dbReference type="InterPro" id="IPR001789">
    <property type="entry name" value="Sig_transdc_resp-reg_receiver"/>
</dbReference>
<dbReference type="EMBL" id="EQ974120">
    <property type="protein sequence ID" value="EEF33246.1"/>
    <property type="molecule type" value="Genomic_DNA"/>
</dbReference>
<evidence type="ECO:0000259" key="6">
    <source>
        <dbReference type="PROSITE" id="PS50110"/>
    </source>
</evidence>
<sequence length="354" mass="39266">MFHLPALRENQVSVQGMKCLAVEQIRMSLLSALDGTERKSPSYRSSSILKGAPGFILLVIDTGTGPFEELYEAVTEIRKSLHRACCKVIWLDKPTSHSIIRRGLEDDTIGSDDEILLKPFHGSRLYHVMRFLPELGGTLHHGVSSSEPKKESTVQSIKTIKDPGSSSSAIHLQRDLGLKGTSSREQHKTTREYSARRYSVGSSEVHDRECSNKSNEKPLSGMRFLVADDNQALQMVAKANLSNLGASSVKLCPSGAEALQLVRFGLQEQKKNGGYIVAPYDYILMDCEMPIMNGYEATRLIRIEERSYGIHIPIIALTAHDDKGEETKEAGMDDHLCKPLNRDKLLKAIGIESM</sequence>
<dbReference type="AlphaFoldDB" id="B9ST14"/>
<keyword evidence="7" id="KW-0808">Transferase</keyword>
<dbReference type="Proteomes" id="UP000008311">
    <property type="component" value="Unassembled WGS sequence"/>
</dbReference>
<dbReference type="GO" id="GO:0000160">
    <property type="term" value="P:phosphorelay signal transduction system"/>
    <property type="evidence" value="ECO:0007669"/>
    <property type="project" value="InterPro"/>
</dbReference>
<protein>
    <recommendedName>
        <fullName evidence="2">histidine kinase</fullName>
        <ecNumber evidence="2">2.7.13.3</ecNumber>
    </recommendedName>
</protein>
<organism evidence="7 8">
    <name type="scientific">Ricinus communis</name>
    <name type="common">Castor bean</name>
    <dbReference type="NCBI Taxonomy" id="3988"/>
    <lineage>
        <taxon>Eukaryota</taxon>
        <taxon>Viridiplantae</taxon>
        <taxon>Streptophyta</taxon>
        <taxon>Embryophyta</taxon>
        <taxon>Tracheophyta</taxon>
        <taxon>Spermatophyta</taxon>
        <taxon>Magnoliopsida</taxon>
        <taxon>eudicotyledons</taxon>
        <taxon>Gunneridae</taxon>
        <taxon>Pentapetalae</taxon>
        <taxon>rosids</taxon>
        <taxon>fabids</taxon>
        <taxon>Malpighiales</taxon>
        <taxon>Euphorbiaceae</taxon>
        <taxon>Acalyphoideae</taxon>
        <taxon>Acalypheae</taxon>
        <taxon>Ricinus</taxon>
    </lineage>
</organism>